<keyword evidence="9" id="KW-1185">Reference proteome</keyword>
<dbReference type="InterPro" id="IPR013527">
    <property type="entry name" value="YicC-like_N"/>
</dbReference>
<name>A0A252F6L3_9FIRM</name>
<keyword evidence="3" id="KW-0255">Endonuclease</keyword>
<sequence length="288" mass="32121">MTGYGRARQTLHERDITVELRSVNHRYLDVNVKAPRIYGFLEEAAKTAVAALIARGKVDVFISIDSGASGDVRISLNHKILEGYLDALHEMRDQYGLADDISVMSLARLPDVFSSEKQEADADELTKDVLAVLAAAGADFCAMRAREGAKMKEDILSRGQTILKLVAEVEQRSPQAVEEYRAKLTARMNEVLADTTIDPQRILAEAAIYADRTAVAEETVRLRSHMHQMEVMAAEEKPIGRKLDFLVQEMNREANTIGSKANDIELAKIVVDIKSEIEKIREQIQNIE</sequence>
<dbReference type="InterPro" id="IPR013551">
    <property type="entry name" value="YicC-like_C"/>
</dbReference>
<dbReference type="PANTHER" id="PTHR30636:SF3">
    <property type="entry name" value="UPF0701 PROTEIN YICC"/>
    <property type="match status" value="1"/>
</dbReference>
<reference evidence="8 9" key="1">
    <citation type="submission" date="2017-05" db="EMBL/GenBank/DDBJ databases">
        <title>Butyricicoccus porcorum sp. nov. a butyrate-producing bacterium from the swine intestinal tract.</title>
        <authorList>
            <person name="Trachsel J."/>
            <person name="Humphrey S."/>
            <person name="Allen H.K."/>
        </authorList>
    </citation>
    <scope>NUCLEOTIDE SEQUENCE [LARGE SCALE GENOMIC DNA]</scope>
    <source>
        <strain evidence="8">BB10</strain>
    </source>
</reference>
<evidence type="ECO:0000256" key="1">
    <source>
        <dbReference type="ARBA" id="ARBA00001968"/>
    </source>
</evidence>
<keyword evidence="4" id="KW-0378">Hydrolase</keyword>
<dbReference type="Pfam" id="PF03755">
    <property type="entry name" value="YicC-like_N"/>
    <property type="match status" value="1"/>
</dbReference>
<protein>
    <submittedName>
        <fullName evidence="8">YicC family protein</fullName>
    </submittedName>
</protein>
<evidence type="ECO:0000256" key="3">
    <source>
        <dbReference type="ARBA" id="ARBA00022759"/>
    </source>
</evidence>
<evidence type="ECO:0000313" key="9">
    <source>
        <dbReference type="Proteomes" id="UP000194903"/>
    </source>
</evidence>
<dbReference type="GO" id="GO:0016787">
    <property type="term" value="F:hydrolase activity"/>
    <property type="evidence" value="ECO:0007669"/>
    <property type="project" value="UniProtKB-KW"/>
</dbReference>
<dbReference type="RefSeq" id="WP_087017304.1">
    <property type="nucleotide sequence ID" value="NZ_NHOC01000002.1"/>
</dbReference>
<comment type="cofactor">
    <cofactor evidence="1">
        <name>a divalent metal cation</name>
        <dbReference type="ChEBI" id="CHEBI:60240"/>
    </cofactor>
</comment>
<dbReference type="AlphaFoldDB" id="A0A252F6L3"/>
<comment type="caution">
    <text evidence="8">The sequence shown here is derived from an EMBL/GenBank/DDBJ whole genome shotgun (WGS) entry which is preliminary data.</text>
</comment>
<feature type="domain" description="Endoribonuclease YicC-like C-terminal" evidence="7">
    <location>
        <begin position="169"/>
        <end position="288"/>
    </location>
</feature>
<evidence type="ECO:0000256" key="2">
    <source>
        <dbReference type="ARBA" id="ARBA00022722"/>
    </source>
</evidence>
<feature type="domain" description="Endoribonuclease YicC-like N-terminal" evidence="6">
    <location>
        <begin position="1"/>
        <end position="152"/>
    </location>
</feature>
<gene>
    <name evidence="8" type="ORF">CBW42_02175</name>
</gene>
<dbReference type="GO" id="GO:0004521">
    <property type="term" value="F:RNA endonuclease activity"/>
    <property type="evidence" value="ECO:0007669"/>
    <property type="project" value="InterPro"/>
</dbReference>
<dbReference type="PANTHER" id="PTHR30636">
    <property type="entry name" value="UPF0701 PROTEIN YICC"/>
    <property type="match status" value="1"/>
</dbReference>
<proteinExistence type="inferred from homology"/>
<accession>A0A252F6L3</accession>
<evidence type="ECO:0000313" key="8">
    <source>
        <dbReference type="EMBL" id="OUM21401.1"/>
    </source>
</evidence>
<evidence type="ECO:0000256" key="5">
    <source>
        <dbReference type="ARBA" id="ARBA00035648"/>
    </source>
</evidence>
<dbReference type="Proteomes" id="UP000194903">
    <property type="component" value="Unassembled WGS sequence"/>
</dbReference>
<keyword evidence="2" id="KW-0540">Nuclease</keyword>
<evidence type="ECO:0000259" key="7">
    <source>
        <dbReference type="Pfam" id="PF08340"/>
    </source>
</evidence>
<comment type="similarity">
    <text evidence="5">Belongs to the YicC/YloC family.</text>
</comment>
<dbReference type="NCBIfam" id="TIGR00255">
    <property type="entry name" value="YicC/YloC family endoribonuclease"/>
    <property type="match status" value="1"/>
</dbReference>
<dbReference type="InterPro" id="IPR005229">
    <property type="entry name" value="YicC/YloC-like"/>
</dbReference>
<evidence type="ECO:0000259" key="6">
    <source>
        <dbReference type="Pfam" id="PF03755"/>
    </source>
</evidence>
<dbReference type="Pfam" id="PF08340">
    <property type="entry name" value="YicC-like_C"/>
    <property type="match status" value="1"/>
</dbReference>
<dbReference type="EMBL" id="NHOC01000002">
    <property type="protein sequence ID" value="OUM21401.1"/>
    <property type="molecule type" value="Genomic_DNA"/>
</dbReference>
<evidence type="ECO:0000256" key="4">
    <source>
        <dbReference type="ARBA" id="ARBA00022801"/>
    </source>
</evidence>
<organism evidence="8 9">
    <name type="scientific">Butyricicoccus porcorum</name>
    <dbReference type="NCBI Taxonomy" id="1945634"/>
    <lineage>
        <taxon>Bacteria</taxon>
        <taxon>Bacillati</taxon>
        <taxon>Bacillota</taxon>
        <taxon>Clostridia</taxon>
        <taxon>Eubacteriales</taxon>
        <taxon>Butyricicoccaceae</taxon>
        <taxon>Butyricicoccus</taxon>
    </lineage>
</organism>
<dbReference type="OrthoDB" id="9771229at2"/>